<evidence type="ECO:0000313" key="8">
    <source>
        <dbReference type="Proteomes" id="UP001501459"/>
    </source>
</evidence>
<keyword evidence="2 5" id="KW-0812">Transmembrane</keyword>
<feature type="transmembrane region" description="Helical" evidence="5">
    <location>
        <begin position="202"/>
        <end position="219"/>
    </location>
</feature>
<dbReference type="Proteomes" id="UP001501459">
    <property type="component" value="Unassembled WGS sequence"/>
</dbReference>
<proteinExistence type="predicted"/>
<feature type="transmembrane region" description="Helical" evidence="5">
    <location>
        <begin position="89"/>
        <end position="113"/>
    </location>
</feature>
<feature type="transmembrane region" description="Helical" evidence="5">
    <location>
        <begin position="12"/>
        <end position="28"/>
    </location>
</feature>
<comment type="subcellular location">
    <subcellularLocation>
        <location evidence="1">Membrane</location>
        <topology evidence="1">Multi-pass membrane protein</topology>
    </subcellularLocation>
</comment>
<keyword evidence="8" id="KW-1185">Reference proteome</keyword>
<evidence type="ECO:0000259" key="6">
    <source>
        <dbReference type="Pfam" id="PF00324"/>
    </source>
</evidence>
<feature type="transmembrane region" description="Helical" evidence="5">
    <location>
        <begin position="133"/>
        <end position="154"/>
    </location>
</feature>
<protein>
    <submittedName>
        <fullName evidence="7">APC family permease</fullName>
    </submittedName>
</protein>
<reference evidence="8" key="1">
    <citation type="journal article" date="2019" name="Int. J. Syst. Evol. Microbiol.">
        <title>The Global Catalogue of Microorganisms (GCM) 10K type strain sequencing project: providing services to taxonomists for standard genome sequencing and annotation.</title>
        <authorList>
            <consortium name="The Broad Institute Genomics Platform"/>
            <consortium name="The Broad Institute Genome Sequencing Center for Infectious Disease"/>
            <person name="Wu L."/>
            <person name="Ma J."/>
        </authorList>
    </citation>
    <scope>NUCLEOTIDE SEQUENCE [LARGE SCALE GENOMIC DNA]</scope>
    <source>
        <strain evidence="8">JCM 12149</strain>
    </source>
</reference>
<keyword evidence="3 5" id="KW-1133">Transmembrane helix</keyword>
<dbReference type="PIRSF" id="PIRSF006060">
    <property type="entry name" value="AA_transporter"/>
    <property type="match status" value="1"/>
</dbReference>
<evidence type="ECO:0000256" key="3">
    <source>
        <dbReference type="ARBA" id="ARBA00022989"/>
    </source>
</evidence>
<feature type="transmembrane region" description="Helical" evidence="5">
    <location>
        <begin position="231"/>
        <end position="254"/>
    </location>
</feature>
<evidence type="ECO:0000256" key="2">
    <source>
        <dbReference type="ARBA" id="ARBA00022692"/>
    </source>
</evidence>
<dbReference type="InterPro" id="IPR050367">
    <property type="entry name" value="APC_superfamily"/>
</dbReference>
<feature type="transmembrane region" description="Helical" evidence="5">
    <location>
        <begin position="357"/>
        <end position="378"/>
    </location>
</feature>
<feature type="transmembrane region" description="Helical" evidence="5">
    <location>
        <begin position="422"/>
        <end position="443"/>
    </location>
</feature>
<evidence type="ECO:0000313" key="7">
    <source>
        <dbReference type="EMBL" id="GAA0447766.1"/>
    </source>
</evidence>
<feature type="domain" description="Amino acid permease/ SLC12A" evidence="6">
    <location>
        <begin position="13"/>
        <end position="415"/>
    </location>
</feature>
<dbReference type="RefSeq" id="WP_343754169.1">
    <property type="nucleotide sequence ID" value="NZ_BAAADM010000055.1"/>
</dbReference>
<feature type="transmembrane region" description="Helical" evidence="5">
    <location>
        <begin position="332"/>
        <end position="351"/>
    </location>
</feature>
<dbReference type="PANTHER" id="PTHR42770">
    <property type="entry name" value="AMINO ACID TRANSPORTER-RELATED"/>
    <property type="match status" value="1"/>
</dbReference>
<name>A0ABP3JBF0_9BACI</name>
<feature type="transmembrane region" description="Helical" evidence="5">
    <location>
        <begin position="161"/>
        <end position="182"/>
    </location>
</feature>
<evidence type="ECO:0000256" key="1">
    <source>
        <dbReference type="ARBA" id="ARBA00004141"/>
    </source>
</evidence>
<dbReference type="PANTHER" id="PTHR42770:SF7">
    <property type="entry name" value="MEMBRANE PROTEIN"/>
    <property type="match status" value="1"/>
</dbReference>
<evidence type="ECO:0000256" key="5">
    <source>
        <dbReference type="SAM" id="Phobius"/>
    </source>
</evidence>
<dbReference type="Pfam" id="PF00324">
    <property type="entry name" value="AA_permease"/>
    <property type="match status" value="1"/>
</dbReference>
<sequence>MSNQFSKSMSIMDVLFLAMGAMLGWGWVVLSGEWIIKAGFIGSTIAFVIGGLLVIFIGLTYAELAAAIPETGGGLIFVLRAFGKRSGFIAAWAVLFGYVSVITFEAVALPTVIDYILPMDHQGYLWTLGGWDVYLTWALIGSIGALLMAGLNYFGIKPATILQTIFTIVIVAVGLLLVFGAFTSGDFANVKPLFNNGMGGTMSVLIMIPFLFVGFDVIPQVAAEIKSSQKIIGTILVVSIITSVIFYLLIVFGVTTGLTQEELGITQLATADAMVNLFNSQLFGTILVLGGVAGIITSWNAFIIGASRILYAMATRDMIPKWFAYVHPKYKTPTHAIMFLGILAFLAPLLGRPALQWIVNAGGVGIVVGYLIVSLSFLQLRKTEPALPRPYKIKYGRTVGGLAIILSIAFISLYLPGMPSSLAWPMEWFILGGWCLIGLALYVTQVKHYNKGANTHVQSIYGNESRNRGSYSGSQQ</sequence>
<organism evidence="7 8">
    <name type="scientific">Lentibacillus halophilus</name>
    <dbReference type="NCBI Taxonomy" id="295065"/>
    <lineage>
        <taxon>Bacteria</taxon>
        <taxon>Bacillati</taxon>
        <taxon>Bacillota</taxon>
        <taxon>Bacilli</taxon>
        <taxon>Bacillales</taxon>
        <taxon>Bacillaceae</taxon>
        <taxon>Lentibacillus</taxon>
    </lineage>
</organism>
<keyword evidence="4 5" id="KW-0472">Membrane</keyword>
<feature type="transmembrane region" description="Helical" evidence="5">
    <location>
        <begin position="34"/>
        <end position="59"/>
    </location>
</feature>
<feature type="transmembrane region" description="Helical" evidence="5">
    <location>
        <begin position="282"/>
        <end position="311"/>
    </location>
</feature>
<gene>
    <name evidence="7" type="ORF">GCM10008983_27300</name>
</gene>
<dbReference type="Gene3D" id="1.20.1740.10">
    <property type="entry name" value="Amino acid/polyamine transporter I"/>
    <property type="match status" value="1"/>
</dbReference>
<comment type="caution">
    <text evidence="7">The sequence shown here is derived from an EMBL/GenBank/DDBJ whole genome shotgun (WGS) entry which is preliminary data.</text>
</comment>
<feature type="transmembrane region" description="Helical" evidence="5">
    <location>
        <begin position="399"/>
        <end position="416"/>
    </location>
</feature>
<dbReference type="EMBL" id="BAAADM010000055">
    <property type="protein sequence ID" value="GAA0447766.1"/>
    <property type="molecule type" value="Genomic_DNA"/>
</dbReference>
<evidence type="ECO:0000256" key="4">
    <source>
        <dbReference type="ARBA" id="ARBA00023136"/>
    </source>
</evidence>
<dbReference type="InterPro" id="IPR004841">
    <property type="entry name" value="AA-permease/SLC12A_dom"/>
</dbReference>
<accession>A0ABP3JBF0</accession>